<name>A0ABT7Y643_9VIBR</name>
<protein>
    <recommendedName>
        <fullName evidence="3">GntR family transcriptional regulator</fullName>
    </recommendedName>
</protein>
<comment type="caution">
    <text evidence="1">The sequence shown here is derived from an EMBL/GenBank/DDBJ whole genome shotgun (WGS) entry which is preliminary data.</text>
</comment>
<dbReference type="EMBL" id="JAUEOZ010000002">
    <property type="protein sequence ID" value="MDN2483520.1"/>
    <property type="molecule type" value="Genomic_DNA"/>
</dbReference>
<evidence type="ECO:0008006" key="3">
    <source>
        <dbReference type="Google" id="ProtNLM"/>
    </source>
</evidence>
<dbReference type="RefSeq" id="WP_289963590.1">
    <property type="nucleotide sequence ID" value="NZ_JAUEOZ010000002.1"/>
</dbReference>
<dbReference type="Proteomes" id="UP001169719">
    <property type="component" value="Unassembled WGS sequence"/>
</dbReference>
<evidence type="ECO:0000313" key="2">
    <source>
        <dbReference type="Proteomes" id="UP001169719"/>
    </source>
</evidence>
<sequence>MNLIAIKMGKTIRPMMNLIEFDTYRVYDFKVGIEQEHIVKVEQGLNSTLVYLNGLFATKVGDLESSLDMSDLIELTNKDVCAIKLACWQAERSFIKFGFSYTIDRRSTNMFHFTTWNKCRTESITMSENGTIDKVIQVEDLDSFDDLIFIKRTKLKRAKFKSLDKKFTVNLYTEHCEIITNDRVIATGNSLFEALSKINFLDDAKRLVTFILFENASGSYPGGIQYIEFKHGLHVVRTATQYLYYSIEKSKVSIVKCEPR</sequence>
<keyword evidence="2" id="KW-1185">Reference proteome</keyword>
<accession>A0ABT7Y643</accession>
<gene>
    <name evidence="1" type="ORF">QWJ08_19425</name>
</gene>
<reference evidence="1" key="1">
    <citation type="submission" date="2024-05" db="EMBL/GenBank/DDBJ databases">
        <title>Genome Sequences of Four Agar- Degrading Marine Bacteria.</title>
        <authorList>
            <person name="Phillips E.K."/>
            <person name="Shaffer J.C."/>
            <person name="Henson M.W."/>
            <person name="Temperton B."/>
            <person name="Thrash C.J."/>
            <person name="Martin M.O."/>
        </authorList>
    </citation>
    <scope>NUCLEOTIDE SEQUENCE</scope>
    <source>
        <strain evidence="1">EKP203</strain>
    </source>
</reference>
<proteinExistence type="predicted"/>
<evidence type="ECO:0000313" key="1">
    <source>
        <dbReference type="EMBL" id="MDN2483520.1"/>
    </source>
</evidence>
<organism evidence="1 2">
    <name type="scientific">Vibrio agarivorans</name>
    <dbReference type="NCBI Taxonomy" id="153622"/>
    <lineage>
        <taxon>Bacteria</taxon>
        <taxon>Pseudomonadati</taxon>
        <taxon>Pseudomonadota</taxon>
        <taxon>Gammaproteobacteria</taxon>
        <taxon>Vibrionales</taxon>
        <taxon>Vibrionaceae</taxon>
        <taxon>Vibrio</taxon>
    </lineage>
</organism>